<reference evidence="2 3" key="1">
    <citation type="journal article" date="2013" name="Curr. Biol.">
        <title>The Genome of the Foraminiferan Reticulomyxa filosa.</title>
        <authorList>
            <person name="Glockner G."/>
            <person name="Hulsmann N."/>
            <person name="Schleicher M."/>
            <person name="Noegel A.A."/>
            <person name="Eichinger L."/>
            <person name="Gallinger C."/>
            <person name="Pawlowski J."/>
            <person name="Sierra R."/>
            <person name="Euteneuer U."/>
            <person name="Pillet L."/>
            <person name="Moustafa A."/>
            <person name="Platzer M."/>
            <person name="Groth M."/>
            <person name="Szafranski K."/>
            <person name="Schliwa M."/>
        </authorList>
    </citation>
    <scope>NUCLEOTIDE SEQUENCE [LARGE SCALE GENOMIC DNA]</scope>
</reference>
<dbReference type="EMBL" id="ASPP01046468">
    <property type="protein sequence ID" value="ETN98524.1"/>
    <property type="molecule type" value="Genomic_DNA"/>
</dbReference>
<dbReference type="InterPro" id="IPR001098">
    <property type="entry name" value="DNA-dir_DNA_pol_A_palm_dom"/>
</dbReference>
<comment type="caution">
    <text evidence="2">The sequence shown here is derived from an EMBL/GenBank/DDBJ whole genome shotgun (WGS) entry which is preliminary data.</text>
</comment>
<evidence type="ECO:0000259" key="1">
    <source>
        <dbReference type="Pfam" id="PF00476"/>
    </source>
</evidence>
<dbReference type="SUPFAM" id="SSF56672">
    <property type="entry name" value="DNA/RNA polymerases"/>
    <property type="match status" value="1"/>
</dbReference>
<dbReference type="GO" id="GO:0003887">
    <property type="term" value="F:DNA-directed DNA polymerase activity"/>
    <property type="evidence" value="ECO:0007669"/>
    <property type="project" value="InterPro"/>
</dbReference>
<dbReference type="GO" id="GO:0003677">
    <property type="term" value="F:DNA binding"/>
    <property type="evidence" value="ECO:0007669"/>
    <property type="project" value="InterPro"/>
</dbReference>
<proteinExistence type="predicted"/>
<dbReference type="Gene3D" id="3.30.420.10">
    <property type="entry name" value="Ribonuclease H-like superfamily/Ribonuclease H"/>
    <property type="match status" value="1"/>
</dbReference>
<dbReference type="InterPro" id="IPR012337">
    <property type="entry name" value="RNaseH-like_sf"/>
</dbReference>
<dbReference type="PANTHER" id="PTHR10133">
    <property type="entry name" value="DNA POLYMERASE I"/>
    <property type="match status" value="1"/>
</dbReference>
<name>X6LCQ5_RETFI</name>
<feature type="domain" description="DNA-directed DNA polymerase family A palm" evidence="1">
    <location>
        <begin position="149"/>
        <end position="253"/>
    </location>
</feature>
<dbReference type="InterPro" id="IPR002298">
    <property type="entry name" value="DNA_polymerase_A"/>
</dbReference>
<evidence type="ECO:0000313" key="2">
    <source>
        <dbReference type="EMBL" id="ETN98524.1"/>
    </source>
</evidence>
<dbReference type="InterPro" id="IPR043502">
    <property type="entry name" value="DNA/RNA_pol_sf"/>
</dbReference>
<sequence length="268" mass="30911">MVWADIAAGLFFHLYINPALVKIGYNCKLQLALLNKVGIRVKGQVWDVRIAHWTLTSQYNTTQLPSVDSIFKLWCRDVSLNQMSSDKINHDVSIEDQLRILPTGKISVSKICRKKSLETWQIAFLCMESPLSHVLMEMECHGVGFSSKVAQQHQLEMEIKLEDLIKKARLLAGEDFDLSSPQDCHRILFQVLKLPLPNNIDNLNCSDMKACQFQQVELELFTQLHPIVPLLVEHKRLSQFVSNFVKPLVSHAKFDKRLNFYLVMFKFQ</sequence>
<accession>X6LCQ5</accession>
<dbReference type="PANTHER" id="PTHR10133:SF62">
    <property type="entry name" value="DNA POLYMERASE THETA"/>
    <property type="match status" value="1"/>
</dbReference>
<dbReference type="SUPFAM" id="SSF53098">
    <property type="entry name" value="Ribonuclease H-like"/>
    <property type="match status" value="1"/>
</dbReference>
<dbReference type="AlphaFoldDB" id="X6LCQ5"/>
<keyword evidence="3" id="KW-1185">Reference proteome</keyword>
<evidence type="ECO:0000313" key="3">
    <source>
        <dbReference type="Proteomes" id="UP000023152"/>
    </source>
</evidence>
<dbReference type="GO" id="GO:0006261">
    <property type="term" value="P:DNA-templated DNA replication"/>
    <property type="evidence" value="ECO:0007669"/>
    <property type="project" value="InterPro"/>
</dbReference>
<organism evidence="2 3">
    <name type="scientific">Reticulomyxa filosa</name>
    <dbReference type="NCBI Taxonomy" id="46433"/>
    <lineage>
        <taxon>Eukaryota</taxon>
        <taxon>Sar</taxon>
        <taxon>Rhizaria</taxon>
        <taxon>Retaria</taxon>
        <taxon>Foraminifera</taxon>
        <taxon>Monothalamids</taxon>
        <taxon>Reticulomyxidae</taxon>
        <taxon>Reticulomyxa</taxon>
    </lineage>
</organism>
<protein>
    <submittedName>
        <fullName evidence="2">DNA polymerase I</fullName>
    </submittedName>
</protein>
<dbReference type="Proteomes" id="UP000023152">
    <property type="component" value="Unassembled WGS sequence"/>
</dbReference>
<dbReference type="InterPro" id="IPR036397">
    <property type="entry name" value="RNaseH_sf"/>
</dbReference>
<gene>
    <name evidence="2" type="ORF">RFI_38968</name>
</gene>
<dbReference type="Gene3D" id="1.20.1060.10">
    <property type="entry name" value="Taq DNA Polymerase, Chain T, domain 4"/>
    <property type="match status" value="1"/>
</dbReference>
<dbReference type="GO" id="GO:0006302">
    <property type="term" value="P:double-strand break repair"/>
    <property type="evidence" value="ECO:0007669"/>
    <property type="project" value="TreeGrafter"/>
</dbReference>
<dbReference type="Pfam" id="PF00476">
    <property type="entry name" value="DNA_pol_A"/>
    <property type="match status" value="1"/>
</dbReference>